<gene>
    <name evidence="2" type="ORF">GCM10009547_40360</name>
</gene>
<evidence type="ECO:0000256" key="1">
    <source>
        <dbReference type="SAM" id="Coils"/>
    </source>
</evidence>
<evidence type="ECO:0000313" key="2">
    <source>
        <dbReference type="EMBL" id="GAA0632442.1"/>
    </source>
</evidence>
<accession>A0ABN1H814</accession>
<name>A0ABN1H814_9ACTN</name>
<keyword evidence="1" id="KW-0175">Coiled coil</keyword>
<dbReference type="EMBL" id="BAAAHE010000044">
    <property type="protein sequence ID" value="GAA0632442.1"/>
    <property type="molecule type" value="Genomic_DNA"/>
</dbReference>
<keyword evidence="3" id="KW-1185">Reference proteome</keyword>
<dbReference type="Proteomes" id="UP001500957">
    <property type="component" value="Unassembled WGS sequence"/>
</dbReference>
<reference evidence="2 3" key="1">
    <citation type="journal article" date="2019" name="Int. J. Syst. Evol. Microbiol.">
        <title>The Global Catalogue of Microorganisms (GCM) 10K type strain sequencing project: providing services to taxonomists for standard genome sequencing and annotation.</title>
        <authorList>
            <consortium name="The Broad Institute Genomics Platform"/>
            <consortium name="The Broad Institute Genome Sequencing Center for Infectious Disease"/>
            <person name="Wu L."/>
            <person name="Ma J."/>
        </authorList>
    </citation>
    <scope>NUCLEOTIDE SEQUENCE [LARGE SCALE GENOMIC DNA]</scope>
    <source>
        <strain evidence="2 3">JCM 10671</strain>
    </source>
</reference>
<sequence>MSLSVTSWFLSVEDPTMAKALFGHVGGPDPRMLNEMRRMQRRIDELEAELLRVRAENDALAAELNRDELLTVSLQEPALT</sequence>
<evidence type="ECO:0000313" key="3">
    <source>
        <dbReference type="Proteomes" id="UP001500957"/>
    </source>
</evidence>
<proteinExistence type="predicted"/>
<protein>
    <submittedName>
        <fullName evidence="2">Uncharacterized protein</fullName>
    </submittedName>
</protein>
<comment type="caution">
    <text evidence="2">The sequence shown here is derived from an EMBL/GenBank/DDBJ whole genome shotgun (WGS) entry which is preliminary data.</text>
</comment>
<organism evidence="2 3">
    <name type="scientific">Sporichthya brevicatena</name>
    <dbReference type="NCBI Taxonomy" id="171442"/>
    <lineage>
        <taxon>Bacteria</taxon>
        <taxon>Bacillati</taxon>
        <taxon>Actinomycetota</taxon>
        <taxon>Actinomycetes</taxon>
        <taxon>Sporichthyales</taxon>
        <taxon>Sporichthyaceae</taxon>
        <taxon>Sporichthya</taxon>
    </lineage>
</organism>
<feature type="coiled-coil region" evidence="1">
    <location>
        <begin position="29"/>
        <end position="63"/>
    </location>
</feature>